<dbReference type="Proteomes" id="UP000693970">
    <property type="component" value="Unassembled WGS sequence"/>
</dbReference>
<evidence type="ECO:0000256" key="2">
    <source>
        <dbReference type="SAM" id="Phobius"/>
    </source>
</evidence>
<name>A0A9K3LK98_9STRA</name>
<keyword evidence="5" id="KW-1185">Reference proteome</keyword>
<evidence type="ECO:0000313" key="5">
    <source>
        <dbReference type="Proteomes" id="UP000693970"/>
    </source>
</evidence>
<feature type="signal peptide" evidence="3">
    <location>
        <begin position="1"/>
        <end position="29"/>
    </location>
</feature>
<feature type="compositionally biased region" description="Basic residues" evidence="1">
    <location>
        <begin position="776"/>
        <end position="800"/>
    </location>
</feature>
<evidence type="ECO:0000256" key="3">
    <source>
        <dbReference type="SAM" id="SignalP"/>
    </source>
</evidence>
<feature type="chain" id="PRO_5039941728" evidence="3">
    <location>
        <begin position="30"/>
        <end position="800"/>
    </location>
</feature>
<reference evidence="4" key="2">
    <citation type="submission" date="2021-04" db="EMBL/GenBank/DDBJ databases">
        <authorList>
            <person name="Podell S."/>
        </authorList>
    </citation>
    <scope>NUCLEOTIDE SEQUENCE</scope>
    <source>
        <strain evidence="4">Hildebrandi</strain>
    </source>
</reference>
<accession>A0A9K3LK98</accession>
<reference evidence="4" key="1">
    <citation type="journal article" date="2021" name="Sci. Rep.">
        <title>Diploid genomic architecture of Nitzschia inconspicua, an elite biomass production diatom.</title>
        <authorList>
            <person name="Oliver A."/>
            <person name="Podell S."/>
            <person name="Pinowska A."/>
            <person name="Traller J.C."/>
            <person name="Smith S.R."/>
            <person name="McClure R."/>
            <person name="Beliaev A."/>
            <person name="Bohutskyi P."/>
            <person name="Hill E.A."/>
            <person name="Rabines A."/>
            <person name="Zheng H."/>
            <person name="Allen L.Z."/>
            <person name="Kuo A."/>
            <person name="Grigoriev I.V."/>
            <person name="Allen A.E."/>
            <person name="Hazlebeck D."/>
            <person name="Allen E.E."/>
        </authorList>
    </citation>
    <scope>NUCLEOTIDE SEQUENCE</scope>
    <source>
        <strain evidence="4">Hildebrandi</strain>
    </source>
</reference>
<keyword evidence="3" id="KW-0732">Signal</keyword>
<sequence length="800" mass="90291">MKALTVLTLLLDAFTLLYLSMSLYQPVSGGGFESITRSPFAGKESTRRCIGSTVSRLYTIRKDNLSSGRQNNDPLEERMLLYQNTTCTVSTESTKTNRRIGKNNGPEQIHVMMFLTDNNPRENRPDMITLAAALLRKSMNVTILIFSAGDENTTMSLSMDMKEEILIQVPLGIESNVDETLKVRSINIEDASKVPSSSCFSPNHHHPMDKCSVDQAPKIFEKLEWWQDAQQHETTSTLPDVLIMDTGFLGGLLHSESRKIPTVTFGSFHSLPLAVEHDSSWQPSLELGFFNRMVRIVQQRIYSLSLTRPFLALNQVRHSIGLSTLKSPGDCFRAVSAMLIDHCPKNTILKETCSSNNQHTEKNVDMTSSCGTGLLVQSYSSFVPSCIPCSPQSSVVPGNVPSGSSLILLVVPPNEVSAQWKRNLIRGIIMARQSLENYDDCSWDAFTCENPYSDFQVLWLDKESDRNNGFPLVRPAYIFRETNYTNLLDVIVRYPLAVVAMLECNSTSYVSTAALLGVSILCIVQDNHRIPPLDSTDAYLDKSKVVDGNSLSMYQLLTDPDGSLDPADVATQILHLFRQQSLELTKRKESNYSTTVAQRWRFDGLSRAVDIVETVAKTHRNNQPWIYLEDMRRATSHAIHTKLQQLKNEEQGGMYSFAHQQEAAAQEDQPYDSFTVSVSWLVLVLAVLYLALKDIVMIQLRRRIHYHHYIRQQHFGRGEIASSDGILSRLHDLDDAWHLLQVWYCEHPTTALAESLSSIAPGNEAGPAAEEDQRRNIHTRQHHHNHNTVRRRRKARVRQT</sequence>
<proteinExistence type="predicted"/>
<organism evidence="4 5">
    <name type="scientific">Nitzschia inconspicua</name>
    <dbReference type="NCBI Taxonomy" id="303405"/>
    <lineage>
        <taxon>Eukaryota</taxon>
        <taxon>Sar</taxon>
        <taxon>Stramenopiles</taxon>
        <taxon>Ochrophyta</taxon>
        <taxon>Bacillariophyta</taxon>
        <taxon>Bacillariophyceae</taxon>
        <taxon>Bacillariophycidae</taxon>
        <taxon>Bacillariales</taxon>
        <taxon>Bacillariaceae</taxon>
        <taxon>Nitzschia</taxon>
    </lineage>
</organism>
<feature type="transmembrane region" description="Helical" evidence="2">
    <location>
        <begin position="674"/>
        <end position="692"/>
    </location>
</feature>
<dbReference type="EMBL" id="JAGRRH010000010">
    <property type="protein sequence ID" value="KAG7363255.1"/>
    <property type="molecule type" value="Genomic_DNA"/>
</dbReference>
<evidence type="ECO:0000313" key="4">
    <source>
        <dbReference type="EMBL" id="KAG7363255.1"/>
    </source>
</evidence>
<feature type="region of interest" description="Disordered" evidence="1">
    <location>
        <begin position="759"/>
        <end position="800"/>
    </location>
</feature>
<keyword evidence="2" id="KW-0812">Transmembrane</keyword>
<evidence type="ECO:0000256" key="1">
    <source>
        <dbReference type="SAM" id="MobiDB-lite"/>
    </source>
</evidence>
<gene>
    <name evidence="4" type="ORF">IV203_026615</name>
</gene>
<dbReference type="AlphaFoldDB" id="A0A9K3LK98"/>
<protein>
    <submittedName>
        <fullName evidence="4">Uncharacterized protein</fullName>
    </submittedName>
</protein>
<keyword evidence="2" id="KW-1133">Transmembrane helix</keyword>
<keyword evidence="2" id="KW-0472">Membrane</keyword>
<comment type="caution">
    <text evidence="4">The sequence shown here is derived from an EMBL/GenBank/DDBJ whole genome shotgun (WGS) entry which is preliminary data.</text>
</comment>